<evidence type="ECO:0000256" key="7">
    <source>
        <dbReference type="ARBA" id="ARBA00022695"/>
    </source>
</evidence>
<keyword evidence="6 14" id="KW-0808">Transferase</keyword>
<evidence type="ECO:0000256" key="6">
    <source>
        <dbReference type="ARBA" id="ARBA00022679"/>
    </source>
</evidence>
<gene>
    <name evidence="14" type="ORF">L0665_08550</name>
</gene>
<dbReference type="EC" id="2.7.7.23" evidence="4"/>
<dbReference type="InterPro" id="IPR056729">
    <property type="entry name" value="GMPPB_C"/>
</dbReference>
<keyword evidence="8" id="KW-0511">Multifunctional enzyme</keyword>
<dbReference type="Pfam" id="PF00483">
    <property type="entry name" value="NTP_transferase"/>
    <property type="match status" value="1"/>
</dbReference>
<evidence type="ECO:0000259" key="13">
    <source>
        <dbReference type="Pfam" id="PF25087"/>
    </source>
</evidence>
<evidence type="ECO:0000256" key="2">
    <source>
        <dbReference type="ARBA" id="ARBA00005208"/>
    </source>
</evidence>
<accession>A0A9Q4KU27</accession>
<evidence type="ECO:0000313" key="15">
    <source>
        <dbReference type="Proteomes" id="UP001143747"/>
    </source>
</evidence>
<protein>
    <recommendedName>
        <fullName evidence="5">Bifunctional protein GlmU</fullName>
        <ecNumber evidence="3">2.3.1.157</ecNumber>
        <ecNumber evidence="4">2.7.7.23</ecNumber>
    </recommendedName>
</protein>
<dbReference type="InterPro" id="IPR011004">
    <property type="entry name" value="Trimer_LpxA-like_sf"/>
</dbReference>
<dbReference type="GO" id="GO:0019134">
    <property type="term" value="F:glucosamine-1-phosphate N-acetyltransferase activity"/>
    <property type="evidence" value="ECO:0007669"/>
    <property type="project" value="UniProtKB-EC"/>
</dbReference>
<comment type="pathway">
    <text evidence="2">Nucleotide-sugar biosynthesis; UDP-N-acetyl-alpha-D-glucosamine biosynthesis; UDP-N-acetyl-alpha-D-glucosamine from N-acetyl-alpha-D-glucosamine 1-phosphate: step 1/1.</text>
</comment>
<comment type="pathway">
    <text evidence="1">Nucleotide-sugar biosynthesis; UDP-N-acetyl-alpha-D-glucosamine biosynthesis; N-acetyl-alpha-D-glucosamine 1-phosphate from alpha-D-glucosamine 6-phosphate (route II): step 2/2.</text>
</comment>
<evidence type="ECO:0000256" key="4">
    <source>
        <dbReference type="ARBA" id="ARBA00012457"/>
    </source>
</evidence>
<dbReference type="InterPro" id="IPR005835">
    <property type="entry name" value="NTP_transferase_dom"/>
</dbReference>
<evidence type="ECO:0000256" key="11">
    <source>
        <dbReference type="ARBA" id="ARBA00048493"/>
    </source>
</evidence>
<dbReference type="RefSeq" id="WP_274925274.1">
    <property type="nucleotide sequence ID" value="NZ_JAKELO010000002.1"/>
</dbReference>
<comment type="catalytic activity">
    <reaction evidence="10">
        <text>alpha-D-glucosamine 1-phosphate + acetyl-CoA = N-acetyl-alpha-D-glucosamine 1-phosphate + CoA + H(+)</text>
        <dbReference type="Rhea" id="RHEA:13725"/>
        <dbReference type="ChEBI" id="CHEBI:15378"/>
        <dbReference type="ChEBI" id="CHEBI:57287"/>
        <dbReference type="ChEBI" id="CHEBI:57288"/>
        <dbReference type="ChEBI" id="CHEBI:57776"/>
        <dbReference type="ChEBI" id="CHEBI:58516"/>
        <dbReference type="EC" id="2.3.1.157"/>
    </reaction>
</comment>
<dbReference type="Gene3D" id="3.90.550.10">
    <property type="entry name" value="Spore Coat Polysaccharide Biosynthesis Protein SpsA, Chain A"/>
    <property type="match status" value="1"/>
</dbReference>
<dbReference type="GO" id="GO:0003977">
    <property type="term" value="F:UDP-N-acetylglucosamine diphosphorylase activity"/>
    <property type="evidence" value="ECO:0007669"/>
    <property type="project" value="UniProtKB-EC"/>
</dbReference>
<dbReference type="PANTHER" id="PTHR43584">
    <property type="entry name" value="NUCLEOTIDYL TRANSFERASE"/>
    <property type="match status" value="1"/>
</dbReference>
<dbReference type="Proteomes" id="UP001143747">
    <property type="component" value="Unassembled WGS sequence"/>
</dbReference>
<dbReference type="EMBL" id="JAKELO010000002">
    <property type="protein sequence ID" value="MDE4908654.1"/>
    <property type="molecule type" value="Genomic_DNA"/>
</dbReference>
<dbReference type="InterPro" id="IPR029044">
    <property type="entry name" value="Nucleotide-diphossugar_trans"/>
</dbReference>
<comment type="catalytic activity">
    <reaction evidence="11">
        <text>N-acetyl-alpha-D-glucosamine 1-phosphate + UTP + H(+) = UDP-N-acetyl-alpha-D-glucosamine + diphosphate</text>
        <dbReference type="Rhea" id="RHEA:13509"/>
        <dbReference type="ChEBI" id="CHEBI:15378"/>
        <dbReference type="ChEBI" id="CHEBI:33019"/>
        <dbReference type="ChEBI" id="CHEBI:46398"/>
        <dbReference type="ChEBI" id="CHEBI:57705"/>
        <dbReference type="ChEBI" id="CHEBI:57776"/>
        <dbReference type="EC" id="2.7.7.23"/>
    </reaction>
</comment>
<evidence type="ECO:0000256" key="9">
    <source>
        <dbReference type="ARBA" id="ARBA00023315"/>
    </source>
</evidence>
<dbReference type="Pfam" id="PF25087">
    <property type="entry name" value="GMPPB_C"/>
    <property type="match status" value="1"/>
</dbReference>
<evidence type="ECO:0000256" key="10">
    <source>
        <dbReference type="ARBA" id="ARBA00048247"/>
    </source>
</evidence>
<dbReference type="SUPFAM" id="SSF51161">
    <property type="entry name" value="Trimeric LpxA-like enzymes"/>
    <property type="match status" value="1"/>
</dbReference>
<evidence type="ECO:0000256" key="1">
    <source>
        <dbReference type="ARBA" id="ARBA00005166"/>
    </source>
</evidence>
<evidence type="ECO:0000313" key="14">
    <source>
        <dbReference type="EMBL" id="MDE4908654.1"/>
    </source>
</evidence>
<dbReference type="PANTHER" id="PTHR43584:SF8">
    <property type="entry name" value="N-ACETYLMURAMATE ALPHA-1-PHOSPHATE URIDYLYLTRANSFERASE"/>
    <property type="match status" value="1"/>
</dbReference>
<evidence type="ECO:0000256" key="5">
    <source>
        <dbReference type="ARBA" id="ARBA00013414"/>
    </source>
</evidence>
<dbReference type="AlphaFoldDB" id="A0A9Q4KU27"/>
<keyword evidence="7" id="KW-0548">Nucleotidyltransferase</keyword>
<feature type="domain" description="Mannose-1-phosphate guanyltransferase C-terminal" evidence="13">
    <location>
        <begin position="253"/>
        <end position="363"/>
    </location>
</feature>
<keyword evidence="9" id="KW-0012">Acyltransferase</keyword>
<dbReference type="InterPro" id="IPR050065">
    <property type="entry name" value="GlmU-like"/>
</dbReference>
<organism evidence="14 15">
    <name type="scientific">Methanogenium marinum</name>
    <dbReference type="NCBI Taxonomy" id="348610"/>
    <lineage>
        <taxon>Archaea</taxon>
        <taxon>Methanobacteriati</taxon>
        <taxon>Methanobacteriota</taxon>
        <taxon>Stenosarchaea group</taxon>
        <taxon>Methanomicrobia</taxon>
        <taxon>Methanomicrobiales</taxon>
        <taxon>Methanomicrobiaceae</taxon>
        <taxon>Methanogenium</taxon>
    </lineage>
</organism>
<evidence type="ECO:0000256" key="8">
    <source>
        <dbReference type="ARBA" id="ARBA00023268"/>
    </source>
</evidence>
<dbReference type="EC" id="2.3.1.157" evidence="3"/>
<sequence length="386" mass="40510">MQAVVLAGGEGSRLRPLTRNRPKALLPVANRPIIEYVIEALTEAGVRDITVVVGYRKEQVIHCLADLPVPVNVAVQERQLGVANALKTAEEHVSGKFLLLPGDNIITAAALRPFCGDGLGLLTTTDSRATDYGVVDVQDGFVRKITEKPDVTELSTVSTGVFSLDPSVFGYYETGLELPGMINKMVSDGAKIRAHRITGGWSDAVFAWDLLTLNRSLLKNTVSLSAGSISRHATVEGRVSIGHGTEILPGTVITGPAVIGSNCTIGPNACISPGTAIGSCVTIGPLSHISRSILMDDVSVGSHSSIRESVIGEGCTLADHTAVVCGEFQTHVRGRCTSGMFGTIMGDRVGTAPFTVLRNAVVGNNVAFETGGRTISGVIPDQTVVM</sequence>
<keyword evidence="15" id="KW-1185">Reference proteome</keyword>
<proteinExistence type="predicted"/>
<evidence type="ECO:0000256" key="3">
    <source>
        <dbReference type="ARBA" id="ARBA00012225"/>
    </source>
</evidence>
<name>A0A9Q4KU27_9EURY</name>
<evidence type="ECO:0000259" key="12">
    <source>
        <dbReference type="Pfam" id="PF00483"/>
    </source>
</evidence>
<dbReference type="CDD" id="cd04181">
    <property type="entry name" value="NTP_transferase"/>
    <property type="match status" value="1"/>
</dbReference>
<dbReference type="Gene3D" id="2.160.10.10">
    <property type="entry name" value="Hexapeptide repeat proteins"/>
    <property type="match status" value="1"/>
</dbReference>
<feature type="domain" description="Nucleotidyl transferase" evidence="12">
    <location>
        <begin position="3"/>
        <end position="203"/>
    </location>
</feature>
<dbReference type="SUPFAM" id="SSF53448">
    <property type="entry name" value="Nucleotide-diphospho-sugar transferases"/>
    <property type="match status" value="1"/>
</dbReference>
<comment type="caution">
    <text evidence="14">The sequence shown here is derived from an EMBL/GenBank/DDBJ whole genome shotgun (WGS) entry which is preliminary data.</text>
</comment>
<reference evidence="14" key="1">
    <citation type="submission" date="2022-01" db="EMBL/GenBank/DDBJ databases">
        <title>Draft genome of Methanogenium marinum DSM 15558.</title>
        <authorList>
            <person name="Chen S.-C."/>
            <person name="You Y.-T."/>
        </authorList>
    </citation>
    <scope>NUCLEOTIDE SEQUENCE</scope>
    <source>
        <strain evidence="14">DSM 15558</strain>
    </source>
</reference>